<sequence>MQRANDIFPIVEVGAGRTLEIMVQKGATVENKFLISSKASNSGAKKRILMDD</sequence>
<accession>A0A645J6Z5</accession>
<comment type="caution">
    <text evidence="1">The sequence shown here is derived from an EMBL/GenBank/DDBJ whole genome shotgun (WGS) entry which is preliminary data.</text>
</comment>
<name>A0A645J6Z5_9ZZZZ</name>
<reference evidence="1" key="1">
    <citation type="submission" date="2019-08" db="EMBL/GenBank/DDBJ databases">
        <authorList>
            <person name="Kucharzyk K."/>
            <person name="Murdoch R.W."/>
            <person name="Higgins S."/>
            <person name="Loffler F."/>
        </authorList>
    </citation>
    <scope>NUCLEOTIDE SEQUENCE</scope>
</reference>
<protein>
    <submittedName>
        <fullName evidence="1">Uncharacterized protein</fullName>
    </submittedName>
</protein>
<dbReference type="EMBL" id="VSSQ01132952">
    <property type="protein sequence ID" value="MPN59206.1"/>
    <property type="molecule type" value="Genomic_DNA"/>
</dbReference>
<dbReference type="AlphaFoldDB" id="A0A645J6Z5"/>
<proteinExistence type="predicted"/>
<gene>
    <name evidence="1" type="ORF">SDC9_206926</name>
</gene>
<evidence type="ECO:0000313" key="1">
    <source>
        <dbReference type="EMBL" id="MPN59206.1"/>
    </source>
</evidence>
<organism evidence="1">
    <name type="scientific">bioreactor metagenome</name>
    <dbReference type="NCBI Taxonomy" id="1076179"/>
    <lineage>
        <taxon>unclassified sequences</taxon>
        <taxon>metagenomes</taxon>
        <taxon>ecological metagenomes</taxon>
    </lineage>
</organism>